<dbReference type="Pfam" id="PF06319">
    <property type="entry name" value="MmcB-like"/>
    <property type="match status" value="1"/>
</dbReference>
<comment type="caution">
    <text evidence="2">The sequence shown here is derived from an EMBL/GenBank/DDBJ whole genome shotgun (WGS) entry which is preliminary data.</text>
</comment>
<evidence type="ECO:0000256" key="1">
    <source>
        <dbReference type="SAM" id="MobiDB-lite"/>
    </source>
</evidence>
<dbReference type="EMBL" id="NRRE01000009">
    <property type="protein sequence ID" value="MBK1696092.1"/>
    <property type="molecule type" value="Genomic_DNA"/>
</dbReference>
<dbReference type="AlphaFoldDB" id="A0A934QGA0"/>
<feature type="region of interest" description="Disordered" evidence="1">
    <location>
        <begin position="1"/>
        <end position="23"/>
    </location>
</feature>
<gene>
    <name evidence="2" type="ORF">CKO21_02385</name>
</gene>
<reference evidence="2" key="2">
    <citation type="journal article" date="2020" name="Microorganisms">
        <title>Osmotic Adaptation and Compatible Solute Biosynthesis of Phototrophic Bacteria as Revealed from Genome Analyses.</title>
        <authorList>
            <person name="Imhoff J.F."/>
            <person name="Rahn T."/>
            <person name="Kunzel S."/>
            <person name="Keller A."/>
            <person name="Neulinger S.C."/>
        </authorList>
    </citation>
    <scope>NUCLEOTIDE SEQUENCE</scope>
    <source>
        <strain evidence="2">DSM 9154</strain>
    </source>
</reference>
<dbReference type="SUPFAM" id="SSF52980">
    <property type="entry name" value="Restriction endonuclease-like"/>
    <property type="match status" value="1"/>
</dbReference>
<keyword evidence="3" id="KW-1185">Reference proteome</keyword>
<protein>
    <submittedName>
        <fullName evidence="2">DNA repair protein MmcB-related protein</fullName>
    </submittedName>
</protein>
<accession>A0A934QGA0</accession>
<dbReference type="RefSeq" id="WP_081728879.1">
    <property type="nucleotide sequence ID" value="NZ_NRRE01000009.1"/>
</dbReference>
<proteinExistence type="predicted"/>
<organism evidence="2 3">
    <name type="scientific">Rhodovibrio salinarum</name>
    <dbReference type="NCBI Taxonomy" id="1087"/>
    <lineage>
        <taxon>Bacteria</taxon>
        <taxon>Pseudomonadati</taxon>
        <taxon>Pseudomonadota</taxon>
        <taxon>Alphaproteobacteria</taxon>
        <taxon>Rhodospirillales</taxon>
        <taxon>Rhodovibrionaceae</taxon>
        <taxon>Rhodovibrio</taxon>
    </lineage>
</organism>
<sequence length="175" mass="19040">MAAPDTFAPSDSLPTAPVGASDDTDEEILGGLQPGQRLARGVCRAFARHGWGTLTEFTLKGGRRADVIALDGQGGITIVEVKSSRADFRADAKWQTYLEFCDRFYFAVPPDFPRDLLPQDCGILVADPYDAQTVQSPTESKLHASRRRAVTLRFAQVASQRLLRAQDPTAFAGDV</sequence>
<evidence type="ECO:0000313" key="3">
    <source>
        <dbReference type="Proteomes" id="UP000778970"/>
    </source>
</evidence>
<evidence type="ECO:0000313" key="2">
    <source>
        <dbReference type="EMBL" id="MBK1696092.1"/>
    </source>
</evidence>
<reference evidence="2" key="1">
    <citation type="submission" date="2017-08" db="EMBL/GenBank/DDBJ databases">
        <authorList>
            <person name="Imhoff J.F."/>
            <person name="Rahn T."/>
            <person name="Kuenzel S."/>
            <person name="Neulinger S.C."/>
        </authorList>
    </citation>
    <scope>NUCLEOTIDE SEQUENCE</scope>
    <source>
        <strain evidence="2">DSM 9154</strain>
    </source>
</reference>
<name>A0A934QGA0_9PROT</name>
<dbReference type="Proteomes" id="UP000778970">
    <property type="component" value="Unassembled WGS sequence"/>
</dbReference>
<dbReference type="InterPro" id="IPR011335">
    <property type="entry name" value="Restrct_endonuc-II-like"/>
</dbReference>
<dbReference type="InterPro" id="IPR009394">
    <property type="entry name" value="MmcB-like"/>
</dbReference>